<name>A0A4Q1C9S6_9BACT</name>
<accession>A0A4Q1C9S6</accession>
<evidence type="ECO:0000313" key="1">
    <source>
        <dbReference type="EMBL" id="RXK55636.1"/>
    </source>
</evidence>
<reference evidence="1 2" key="1">
    <citation type="submission" date="2019-01" db="EMBL/GenBank/DDBJ databases">
        <title>Lacunisphaera sp. strain TWA-58.</title>
        <authorList>
            <person name="Chen W.-M."/>
        </authorList>
    </citation>
    <scope>NUCLEOTIDE SEQUENCE [LARGE SCALE GENOMIC DNA]</scope>
    <source>
        <strain evidence="1 2">TWA-58</strain>
    </source>
</reference>
<sequence length="179" mass="20879">MTLTADMEDELKVAMLHHVRYEITHCLIIPAWREDAPMLKEAIFLSFFVHARNLIHFFERERKDPTQDDVYASDYGFPRRDISLAADDRMRFGKDMMHITSRRERHTTITKPWPILQTYSALKPVGYDFSQHIVRNFAPRLSVAERGAWMELSSLLSSPSAQLICTKEEPKLPETTRGK</sequence>
<gene>
    <name evidence="1" type="ORF">ESB00_07040</name>
</gene>
<protein>
    <submittedName>
        <fullName evidence="1">Uncharacterized protein</fullName>
    </submittedName>
</protein>
<proteinExistence type="predicted"/>
<comment type="caution">
    <text evidence="1">The sequence shown here is derived from an EMBL/GenBank/DDBJ whole genome shotgun (WGS) entry which is preliminary data.</text>
</comment>
<dbReference type="AlphaFoldDB" id="A0A4Q1C9S6"/>
<organism evidence="1 2">
    <name type="scientific">Oleiharenicola lentus</name>
    <dbReference type="NCBI Taxonomy" id="2508720"/>
    <lineage>
        <taxon>Bacteria</taxon>
        <taxon>Pseudomonadati</taxon>
        <taxon>Verrucomicrobiota</taxon>
        <taxon>Opitutia</taxon>
        <taxon>Opitutales</taxon>
        <taxon>Opitutaceae</taxon>
        <taxon>Oleiharenicola</taxon>
    </lineage>
</organism>
<dbReference type="Proteomes" id="UP000290218">
    <property type="component" value="Unassembled WGS sequence"/>
</dbReference>
<keyword evidence="2" id="KW-1185">Reference proteome</keyword>
<dbReference type="RefSeq" id="WP_129047001.1">
    <property type="nucleotide sequence ID" value="NZ_SDHX01000001.1"/>
</dbReference>
<dbReference type="OrthoDB" id="8481596at2"/>
<evidence type="ECO:0000313" key="2">
    <source>
        <dbReference type="Proteomes" id="UP000290218"/>
    </source>
</evidence>
<dbReference type="EMBL" id="SDHX01000001">
    <property type="protein sequence ID" value="RXK55636.1"/>
    <property type="molecule type" value="Genomic_DNA"/>
</dbReference>